<evidence type="ECO:0000256" key="1">
    <source>
        <dbReference type="PROSITE-ProRule" id="PRU00285"/>
    </source>
</evidence>
<dbReference type="STRING" id="1303921.BSEPE_0715"/>
<evidence type="ECO:0000313" key="4">
    <source>
        <dbReference type="EMBL" id="BAS67709.1"/>
    </source>
</evidence>
<dbReference type="SUPFAM" id="SSF49764">
    <property type="entry name" value="HSP20-like chaperones"/>
    <property type="match status" value="1"/>
</dbReference>
<name>A0A0P0URL1_9GAMM</name>
<dbReference type="CDD" id="cd06464">
    <property type="entry name" value="ACD_sHsps-like"/>
    <property type="match status" value="1"/>
</dbReference>
<protein>
    <submittedName>
        <fullName evidence="4">Heat shock protein Hsp20</fullName>
    </submittedName>
</protein>
<reference evidence="4 5" key="2">
    <citation type="journal article" date="2016" name="ISME J.">
        <title>Heterogeneous composition of key metabolic gene clusters in a vent mussel symbiont population.</title>
        <authorList>
            <person name="Ikuta T."/>
            <person name="Takaki Y."/>
            <person name="Nagai Y."/>
            <person name="Shimamura S."/>
            <person name="Tsuda M."/>
            <person name="Kawagucci S."/>
            <person name="Aoki Y."/>
            <person name="Inoue K."/>
            <person name="Teruya M."/>
            <person name="Satou K."/>
            <person name="Teruya K."/>
            <person name="Shimoji M."/>
            <person name="Tamotsu H."/>
            <person name="Hirano T."/>
            <person name="Maruyama T."/>
            <person name="Yoshida T."/>
        </authorList>
    </citation>
    <scope>NUCLEOTIDE SEQUENCE [LARGE SCALE GENOMIC DNA]</scope>
    <source>
        <strain evidence="4 5">Myojin Knoll</strain>
    </source>
</reference>
<dbReference type="InterPro" id="IPR002068">
    <property type="entry name" value="A-crystallin/Hsp20_dom"/>
</dbReference>
<keyword evidence="5" id="KW-1185">Reference proteome</keyword>
<sequence length="165" mass="19133">MILTIALLTSTLLNAHGYKHGDEYYHPNLSNYSLFNDNFWRDFDRQFQQFDYQINRLQRNMPTLDTSSKQYFDKDKNSYIMEIKTSGIDKKNFEISSDENRLIIKAKQNASDDNKKSSSSFFQMVSIPADGDIANISAKFKDGILKISIPKLKKTISQIKKITIQ</sequence>
<evidence type="ECO:0000259" key="3">
    <source>
        <dbReference type="PROSITE" id="PS01031"/>
    </source>
</evidence>
<comment type="similarity">
    <text evidence="1 2">Belongs to the small heat shock protein (HSP20) family.</text>
</comment>
<organism evidence="4 5">
    <name type="scientific">endosymbiont of Bathymodiolus septemdierum str. Myojin knoll</name>
    <dbReference type="NCBI Taxonomy" id="1303921"/>
    <lineage>
        <taxon>Bacteria</taxon>
        <taxon>Pseudomonadati</taxon>
        <taxon>Pseudomonadota</taxon>
        <taxon>Gammaproteobacteria</taxon>
        <taxon>sulfur-oxidizing symbionts</taxon>
    </lineage>
</organism>
<evidence type="ECO:0000313" key="5">
    <source>
        <dbReference type="Proteomes" id="UP000067399"/>
    </source>
</evidence>
<feature type="domain" description="SHSP" evidence="3">
    <location>
        <begin position="61"/>
        <end position="165"/>
    </location>
</feature>
<dbReference type="AlphaFoldDB" id="A0A0P0URL1"/>
<dbReference type="Pfam" id="PF00011">
    <property type="entry name" value="HSP20"/>
    <property type="match status" value="1"/>
</dbReference>
<dbReference type="Gene3D" id="2.60.40.790">
    <property type="match status" value="1"/>
</dbReference>
<dbReference type="EMBL" id="AP013042">
    <property type="protein sequence ID" value="BAS67709.1"/>
    <property type="molecule type" value="Genomic_DNA"/>
</dbReference>
<dbReference type="PROSITE" id="PS01031">
    <property type="entry name" value="SHSP"/>
    <property type="match status" value="1"/>
</dbReference>
<gene>
    <name evidence="4" type="ORF">BSEPE_0715</name>
</gene>
<accession>A0A0P0URL1</accession>
<reference evidence="4 5" key="1">
    <citation type="journal article" date="2000" name="Mar. Ecol. Prog. Ser.">
        <title>Phylogenetic characterization of endosymbionts in three hydrothermal vent mussels: influence on host distributions.</title>
        <authorList>
            <person name="Fujiwara Y."/>
            <person name="Takai K."/>
            <person name="Uematsu K."/>
            <person name="Tsuchida S."/>
            <person name="Hunt J.C."/>
            <person name="Hashimoto J."/>
        </authorList>
    </citation>
    <scope>NUCLEOTIDE SEQUENCE [LARGE SCALE GENOMIC DNA]</scope>
    <source>
        <strain evidence="4 5">Myojin Knoll</strain>
    </source>
</reference>
<dbReference type="Proteomes" id="UP000067399">
    <property type="component" value="Chromosome"/>
</dbReference>
<dbReference type="KEGG" id="ebh:BSEPE_0715"/>
<proteinExistence type="inferred from homology"/>
<dbReference type="InterPro" id="IPR008978">
    <property type="entry name" value="HSP20-like_chaperone"/>
</dbReference>
<keyword evidence="4" id="KW-0346">Stress response</keyword>
<evidence type="ECO:0000256" key="2">
    <source>
        <dbReference type="RuleBase" id="RU003616"/>
    </source>
</evidence>